<evidence type="ECO:0000256" key="2">
    <source>
        <dbReference type="ARBA" id="ARBA00022771"/>
    </source>
</evidence>
<keyword evidence="2 4" id="KW-0863">Zinc-finger</keyword>
<evidence type="ECO:0000259" key="5">
    <source>
        <dbReference type="PROSITE" id="PS50865"/>
    </source>
</evidence>
<protein>
    <recommendedName>
        <fullName evidence="5">MYND-type domain-containing protein</fullName>
    </recommendedName>
</protein>
<dbReference type="Pfam" id="PF01753">
    <property type="entry name" value="zf-MYND"/>
    <property type="match status" value="1"/>
</dbReference>
<dbReference type="SUPFAM" id="SSF144232">
    <property type="entry name" value="HIT/MYND zinc finger-like"/>
    <property type="match status" value="1"/>
</dbReference>
<evidence type="ECO:0000313" key="7">
    <source>
        <dbReference type="Proteomes" id="UP000054166"/>
    </source>
</evidence>
<organism evidence="6 7">
    <name type="scientific">Piloderma croceum (strain F 1598)</name>
    <dbReference type="NCBI Taxonomy" id="765440"/>
    <lineage>
        <taxon>Eukaryota</taxon>
        <taxon>Fungi</taxon>
        <taxon>Dikarya</taxon>
        <taxon>Basidiomycota</taxon>
        <taxon>Agaricomycotina</taxon>
        <taxon>Agaricomycetes</taxon>
        <taxon>Agaricomycetidae</taxon>
        <taxon>Atheliales</taxon>
        <taxon>Atheliaceae</taxon>
        <taxon>Piloderma</taxon>
    </lineage>
</organism>
<dbReference type="OrthoDB" id="3188288at2759"/>
<feature type="domain" description="MYND-type" evidence="5">
    <location>
        <begin position="279"/>
        <end position="328"/>
    </location>
</feature>
<dbReference type="InParanoid" id="A0A0C3FWN7"/>
<dbReference type="EMBL" id="KN832989">
    <property type="protein sequence ID" value="KIM83919.1"/>
    <property type="molecule type" value="Genomic_DNA"/>
</dbReference>
<dbReference type="AlphaFoldDB" id="A0A0C3FWN7"/>
<gene>
    <name evidence="6" type="ORF">PILCRDRAFT_87864</name>
</gene>
<evidence type="ECO:0000256" key="1">
    <source>
        <dbReference type="ARBA" id="ARBA00022723"/>
    </source>
</evidence>
<name>A0A0C3FWN7_PILCF</name>
<reference evidence="6 7" key="1">
    <citation type="submission" date="2014-04" db="EMBL/GenBank/DDBJ databases">
        <authorList>
            <consortium name="DOE Joint Genome Institute"/>
            <person name="Kuo A."/>
            <person name="Tarkka M."/>
            <person name="Buscot F."/>
            <person name="Kohler A."/>
            <person name="Nagy L.G."/>
            <person name="Floudas D."/>
            <person name="Copeland A."/>
            <person name="Barry K.W."/>
            <person name="Cichocki N."/>
            <person name="Veneault-Fourrey C."/>
            <person name="LaButti K."/>
            <person name="Lindquist E.A."/>
            <person name="Lipzen A."/>
            <person name="Lundell T."/>
            <person name="Morin E."/>
            <person name="Murat C."/>
            <person name="Sun H."/>
            <person name="Tunlid A."/>
            <person name="Henrissat B."/>
            <person name="Grigoriev I.V."/>
            <person name="Hibbett D.S."/>
            <person name="Martin F."/>
            <person name="Nordberg H.P."/>
            <person name="Cantor M.N."/>
            <person name="Hua S.X."/>
        </authorList>
    </citation>
    <scope>NUCLEOTIDE SEQUENCE [LARGE SCALE GENOMIC DNA]</scope>
    <source>
        <strain evidence="6 7">F 1598</strain>
    </source>
</reference>
<evidence type="ECO:0000256" key="3">
    <source>
        <dbReference type="ARBA" id="ARBA00022833"/>
    </source>
</evidence>
<keyword evidence="3" id="KW-0862">Zinc</keyword>
<dbReference type="HOGENOM" id="CLU_041170_1_0_1"/>
<evidence type="ECO:0000256" key="4">
    <source>
        <dbReference type="PROSITE-ProRule" id="PRU00134"/>
    </source>
</evidence>
<proteinExistence type="predicted"/>
<accession>A0A0C3FWN7</accession>
<sequence>MNLYASLSEQKHKVTPYADDRVKWNADWERILETNTTNPLDAARAVVRVITADDEDEFQSELEDHRQIFRSLCVRQNVLTQCATECFAEKDFEEKWLHAEDTVRQDHILEGLGRAYFGNNRIFCEELTLANLQRDGGRGFLRLIDHFMIEDVNSYPSQPIYLPSSRWSLSPEPDSVLTIAEEEYAIGFYNVSRNTLLCEFSVSASHDGILKHHEGEFLYHTLQSFYGVPPKEQTRTLKRGNDHSTKTTKRMEDRVWGRATAKTLRKEYAAERKGHVIACENCRKVQEDLKTKHFMCCTVCKQKMDRKVFYCSRVCQKDDWKHRHKLICGKPLTVQNAEATAVPPPDTPYLAAHRGPAPTEKIGPAVGGFKRSPALSFQINNLDANSINNIDYIFINPAGCPKTVTIHHPLEKSIFREFRNKAFTTGDANAIAALGQFLAKEPGGPVQAVGSGMTREAWTNWIERERLQVLEQK</sequence>
<dbReference type="PROSITE" id="PS50865">
    <property type="entry name" value="ZF_MYND_2"/>
    <property type="match status" value="1"/>
</dbReference>
<dbReference type="GO" id="GO:0008270">
    <property type="term" value="F:zinc ion binding"/>
    <property type="evidence" value="ECO:0007669"/>
    <property type="project" value="UniProtKB-KW"/>
</dbReference>
<dbReference type="InterPro" id="IPR002893">
    <property type="entry name" value="Znf_MYND"/>
</dbReference>
<evidence type="ECO:0000313" key="6">
    <source>
        <dbReference type="EMBL" id="KIM83919.1"/>
    </source>
</evidence>
<dbReference type="Gene3D" id="6.10.140.2220">
    <property type="match status" value="1"/>
</dbReference>
<reference evidence="7" key="2">
    <citation type="submission" date="2015-01" db="EMBL/GenBank/DDBJ databases">
        <title>Evolutionary Origins and Diversification of the Mycorrhizal Mutualists.</title>
        <authorList>
            <consortium name="DOE Joint Genome Institute"/>
            <consortium name="Mycorrhizal Genomics Consortium"/>
            <person name="Kohler A."/>
            <person name="Kuo A."/>
            <person name="Nagy L.G."/>
            <person name="Floudas D."/>
            <person name="Copeland A."/>
            <person name="Barry K.W."/>
            <person name="Cichocki N."/>
            <person name="Veneault-Fourrey C."/>
            <person name="LaButti K."/>
            <person name="Lindquist E.A."/>
            <person name="Lipzen A."/>
            <person name="Lundell T."/>
            <person name="Morin E."/>
            <person name="Murat C."/>
            <person name="Riley R."/>
            <person name="Ohm R."/>
            <person name="Sun H."/>
            <person name="Tunlid A."/>
            <person name="Henrissat B."/>
            <person name="Grigoriev I.V."/>
            <person name="Hibbett D.S."/>
            <person name="Martin F."/>
        </authorList>
    </citation>
    <scope>NUCLEOTIDE SEQUENCE [LARGE SCALE GENOMIC DNA]</scope>
    <source>
        <strain evidence="7">F 1598</strain>
    </source>
</reference>
<dbReference type="STRING" id="765440.A0A0C3FWN7"/>
<keyword evidence="7" id="KW-1185">Reference proteome</keyword>
<keyword evidence="1" id="KW-0479">Metal-binding</keyword>
<dbReference type="Proteomes" id="UP000054166">
    <property type="component" value="Unassembled WGS sequence"/>
</dbReference>